<feature type="compositionally biased region" description="Basic and acidic residues" evidence="1">
    <location>
        <begin position="310"/>
        <end position="324"/>
    </location>
</feature>
<feature type="domain" description="Transcription factor TFIIIC triple barrel" evidence="2">
    <location>
        <begin position="39"/>
        <end position="245"/>
    </location>
</feature>
<dbReference type="Pfam" id="PF10419">
    <property type="entry name" value="TFIIIC_sub6"/>
    <property type="match status" value="1"/>
</dbReference>
<feature type="compositionally biased region" description="Low complexity" evidence="1">
    <location>
        <begin position="148"/>
        <end position="165"/>
    </location>
</feature>
<feature type="region of interest" description="Disordered" evidence="1">
    <location>
        <begin position="310"/>
        <end position="424"/>
    </location>
</feature>
<protein>
    <submittedName>
        <fullName evidence="3">Transcription factor TFIIIC, tau55-related protein</fullName>
    </submittedName>
</protein>
<gene>
    <name evidence="3" type="ORF">LEL_07920</name>
</gene>
<reference evidence="3 4" key="1">
    <citation type="journal article" date="2016" name="Genome Biol. Evol.">
        <title>Divergent and convergent evolution of fungal pathogenicity.</title>
        <authorList>
            <person name="Shang Y."/>
            <person name="Xiao G."/>
            <person name="Zheng P."/>
            <person name="Cen K."/>
            <person name="Zhan S."/>
            <person name="Wang C."/>
        </authorList>
    </citation>
    <scope>NUCLEOTIDE SEQUENCE [LARGE SCALE GENOMIC DNA]</scope>
    <source>
        <strain evidence="3 4">RCEF 1005</strain>
    </source>
</reference>
<evidence type="ECO:0000259" key="2">
    <source>
        <dbReference type="Pfam" id="PF10419"/>
    </source>
</evidence>
<evidence type="ECO:0000313" key="3">
    <source>
        <dbReference type="EMBL" id="OAA74339.1"/>
    </source>
</evidence>
<dbReference type="STRING" id="1081108.A0A162N2A1"/>
<name>A0A162N2A1_CORDF</name>
<feature type="compositionally biased region" description="Acidic residues" evidence="1">
    <location>
        <begin position="108"/>
        <end position="127"/>
    </location>
</feature>
<organism evidence="3 4">
    <name type="scientific">Akanthomyces lecanii RCEF 1005</name>
    <dbReference type="NCBI Taxonomy" id="1081108"/>
    <lineage>
        <taxon>Eukaryota</taxon>
        <taxon>Fungi</taxon>
        <taxon>Dikarya</taxon>
        <taxon>Ascomycota</taxon>
        <taxon>Pezizomycotina</taxon>
        <taxon>Sordariomycetes</taxon>
        <taxon>Hypocreomycetidae</taxon>
        <taxon>Hypocreales</taxon>
        <taxon>Cordycipitaceae</taxon>
        <taxon>Akanthomyces</taxon>
        <taxon>Cordyceps confragosa</taxon>
    </lineage>
</organism>
<accession>A0A162N2A1</accession>
<dbReference type="AlphaFoldDB" id="A0A162N2A1"/>
<evidence type="ECO:0000313" key="4">
    <source>
        <dbReference type="Proteomes" id="UP000076881"/>
    </source>
</evidence>
<dbReference type="Proteomes" id="UP000076881">
    <property type="component" value="Unassembled WGS sequence"/>
</dbReference>
<sequence>MEASSSRAQDESTPLVLDEVLQQMIQDDQEEWEYEYSTTETETYYLSLELSYPEFKGTSAKMNIHSRGGYYKNWQETTVGADLLGRPSGGEAGASSRVGVADIKEEASSNDEADPATAEPDDDDDGSIIDPALRSKGKQPARENIDLTRAPTTREPTAEPTAPEDAPQREEAMAPQDDIQILELHSDHPLISYRGRLFEGEWAEIIGTEALLVRHDDKNPLPALRQVPGDIDVLGAVSSRIVTKEKIATARQQERDDPLAATRAAWNIHIPPGKDRTGARRQQARFLENIMALKKMKGQTDDVTVYALDGEGKDFDDTKDPDYKPRRKRASAVPGTTEASGSSGRRRRGGAGARGSRASVAAAAAATAGRARLAAARRGKQRAVLSPPRSTPTPARWEDLGEEEEEAGEAMDEDEDEDDDMSMD</sequence>
<dbReference type="EMBL" id="AZHF01000006">
    <property type="protein sequence ID" value="OAA74339.1"/>
    <property type="molecule type" value="Genomic_DNA"/>
</dbReference>
<proteinExistence type="predicted"/>
<dbReference type="Gene3D" id="2.60.40.4370">
    <property type="match status" value="1"/>
</dbReference>
<feature type="compositionally biased region" description="Acidic residues" evidence="1">
    <location>
        <begin position="400"/>
        <end position="424"/>
    </location>
</feature>
<keyword evidence="4" id="KW-1185">Reference proteome</keyword>
<feature type="region of interest" description="Disordered" evidence="1">
    <location>
        <begin position="81"/>
        <end position="173"/>
    </location>
</feature>
<comment type="caution">
    <text evidence="3">The sequence shown here is derived from an EMBL/GenBank/DDBJ whole genome shotgun (WGS) entry which is preliminary data.</text>
</comment>
<dbReference type="OrthoDB" id="1877767at2759"/>
<feature type="compositionally biased region" description="Low complexity" evidence="1">
    <location>
        <begin position="354"/>
        <end position="374"/>
    </location>
</feature>
<evidence type="ECO:0000256" key="1">
    <source>
        <dbReference type="SAM" id="MobiDB-lite"/>
    </source>
</evidence>
<dbReference type="InterPro" id="IPR019481">
    <property type="entry name" value="TFIIIC_triple_barrel"/>
</dbReference>